<organism evidence="3 4">
    <name type="scientific">Actinomadura sediminis</name>
    <dbReference type="NCBI Taxonomy" id="1038904"/>
    <lineage>
        <taxon>Bacteria</taxon>
        <taxon>Bacillati</taxon>
        <taxon>Actinomycetota</taxon>
        <taxon>Actinomycetes</taxon>
        <taxon>Streptosporangiales</taxon>
        <taxon>Thermomonosporaceae</taxon>
        <taxon>Actinomadura</taxon>
    </lineage>
</organism>
<evidence type="ECO:0000313" key="4">
    <source>
        <dbReference type="Proteomes" id="UP001596972"/>
    </source>
</evidence>
<evidence type="ECO:0000259" key="2">
    <source>
        <dbReference type="Pfam" id="PF01048"/>
    </source>
</evidence>
<dbReference type="InterPro" id="IPR047039">
    <property type="entry name" value="AMN_phosphorylase"/>
</dbReference>
<gene>
    <name evidence="3" type="ORF">ACFQ11_09680</name>
</gene>
<dbReference type="InterPro" id="IPR035994">
    <property type="entry name" value="Nucleoside_phosphorylase_sf"/>
</dbReference>
<dbReference type="InterPro" id="IPR000845">
    <property type="entry name" value="Nucleoside_phosphorylase_d"/>
</dbReference>
<protein>
    <recommendedName>
        <fullName evidence="2">Nucleoside phosphorylase domain-containing protein</fullName>
    </recommendedName>
</protein>
<sequence>MATEPPVEELLDALDAVAADGWYPAVDVRRPWSTANPEISGEFARPDAIRPYLRRELSALMRAGATVSVRASRPALPFDDPAFFDALDEDRVDLRGKKLFLFGPERMALSLDRLTHYTGTPAEYFQRHILFTNYAMHVESFRERFPDAEGPSRPGVQMPAWHHRAPDGTGVSLVNIGVGPSNAKTITDHLAVLRPDTMVMIGHCGGLRNHQALGDFVLATAYQRADHVLDDALPLDIPVIPNHRLNTMLLDGLDAASARYRLGVVHTTDNRNWEFNQRRTLAMMKSARCIAVDMESATIAANGFRYRIPNATLLCVSDKPLHAEPKLSGGARVFYEASKRQHLDIALTALDRVRRDYPNGLPNQELRSPDEPLLGADQTR</sequence>
<dbReference type="Pfam" id="PF01048">
    <property type="entry name" value="PNP_UDP_1"/>
    <property type="match status" value="1"/>
</dbReference>
<feature type="domain" description="Nucleoside phosphorylase" evidence="2">
    <location>
        <begin position="156"/>
        <end position="322"/>
    </location>
</feature>
<dbReference type="PANTHER" id="PTHR43691">
    <property type="entry name" value="URIDINE PHOSPHORYLASE"/>
    <property type="match status" value="1"/>
</dbReference>
<name>A0ABW3EQ29_9ACTN</name>
<accession>A0ABW3EQ29</accession>
<dbReference type="RefSeq" id="WP_378297657.1">
    <property type="nucleotide sequence ID" value="NZ_JBHTJA010000012.1"/>
</dbReference>
<dbReference type="SUPFAM" id="SSF53167">
    <property type="entry name" value="Purine and uridine phosphorylases"/>
    <property type="match status" value="1"/>
</dbReference>
<proteinExistence type="predicted"/>
<evidence type="ECO:0000313" key="3">
    <source>
        <dbReference type="EMBL" id="MFD0900659.1"/>
    </source>
</evidence>
<reference evidence="4" key="1">
    <citation type="journal article" date="2019" name="Int. J. Syst. Evol. Microbiol.">
        <title>The Global Catalogue of Microorganisms (GCM) 10K type strain sequencing project: providing services to taxonomists for standard genome sequencing and annotation.</title>
        <authorList>
            <consortium name="The Broad Institute Genomics Platform"/>
            <consortium name="The Broad Institute Genome Sequencing Center for Infectious Disease"/>
            <person name="Wu L."/>
            <person name="Ma J."/>
        </authorList>
    </citation>
    <scope>NUCLEOTIDE SEQUENCE [LARGE SCALE GENOMIC DNA]</scope>
    <source>
        <strain evidence="4">JCM 31202</strain>
    </source>
</reference>
<dbReference type="Proteomes" id="UP001596972">
    <property type="component" value="Unassembled WGS sequence"/>
</dbReference>
<dbReference type="CDD" id="cd17762">
    <property type="entry name" value="AMN"/>
    <property type="match status" value="1"/>
</dbReference>
<evidence type="ECO:0000256" key="1">
    <source>
        <dbReference type="SAM" id="MobiDB-lite"/>
    </source>
</evidence>
<dbReference type="EMBL" id="JBHTJA010000012">
    <property type="protein sequence ID" value="MFD0900659.1"/>
    <property type="molecule type" value="Genomic_DNA"/>
</dbReference>
<feature type="region of interest" description="Disordered" evidence="1">
    <location>
        <begin position="358"/>
        <end position="380"/>
    </location>
</feature>
<dbReference type="PANTHER" id="PTHR43691:SF6">
    <property type="entry name" value="AMP NUCLEOSIDASE"/>
    <property type="match status" value="1"/>
</dbReference>
<dbReference type="Gene3D" id="3.40.50.1580">
    <property type="entry name" value="Nucleoside phosphorylase domain"/>
    <property type="match status" value="1"/>
</dbReference>
<comment type="caution">
    <text evidence="3">The sequence shown here is derived from an EMBL/GenBank/DDBJ whole genome shotgun (WGS) entry which is preliminary data.</text>
</comment>
<keyword evidence="4" id="KW-1185">Reference proteome</keyword>